<reference evidence="7" key="1">
    <citation type="submission" date="2022-11" db="UniProtKB">
        <authorList>
            <consortium name="WormBaseParasite"/>
        </authorList>
    </citation>
    <scope>IDENTIFICATION</scope>
</reference>
<dbReference type="FunFam" id="3.30.479.30:FF:000004">
    <property type="entry name" value="Putative membrane protease family, stomatin"/>
    <property type="match status" value="1"/>
</dbReference>
<keyword evidence="6" id="KW-1185">Reference proteome</keyword>
<keyword evidence="4" id="KW-1133">Transmembrane helix</keyword>
<dbReference type="PANTHER" id="PTHR10264">
    <property type="entry name" value="BAND 7 PROTEIN-RELATED"/>
    <property type="match status" value="1"/>
</dbReference>
<dbReference type="PRINTS" id="PR00721">
    <property type="entry name" value="STOMATIN"/>
</dbReference>
<feature type="domain" description="Band 7" evidence="5">
    <location>
        <begin position="61"/>
        <end position="202"/>
    </location>
</feature>
<dbReference type="SMART" id="SM00244">
    <property type="entry name" value="PHB"/>
    <property type="match status" value="1"/>
</dbReference>
<dbReference type="AlphaFoldDB" id="A0A915IPX1"/>
<evidence type="ECO:0000256" key="2">
    <source>
        <dbReference type="ARBA" id="ARBA00008164"/>
    </source>
</evidence>
<dbReference type="Pfam" id="PF01145">
    <property type="entry name" value="Band_7"/>
    <property type="match status" value="1"/>
</dbReference>
<dbReference type="SUPFAM" id="SSF117892">
    <property type="entry name" value="Band 7/SPFH domain"/>
    <property type="match status" value="1"/>
</dbReference>
<evidence type="ECO:0000256" key="3">
    <source>
        <dbReference type="ARBA" id="ARBA00023136"/>
    </source>
</evidence>
<dbReference type="PANTHER" id="PTHR10264:SF127">
    <property type="entry name" value="PODOCIN"/>
    <property type="match status" value="1"/>
</dbReference>
<feature type="transmembrane region" description="Helical" evidence="4">
    <location>
        <begin position="37"/>
        <end position="63"/>
    </location>
</feature>
<dbReference type="InterPro" id="IPR036013">
    <property type="entry name" value="Band_7/SPFH_dom_sf"/>
</dbReference>
<keyword evidence="4" id="KW-0812">Transmembrane</keyword>
<evidence type="ECO:0000259" key="5">
    <source>
        <dbReference type="SMART" id="SM00244"/>
    </source>
</evidence>
<sequence>MEEYESKVPLSKKISTWRHTPYRNSQQYQQPLKGETLLLQLSLIVLSIFLVTIFFPVSLFFCLKVANEYERVVIFRLGKLKKGGPRGPGLYFVLPCVDECRKVDLRVITYDIPPQEILSKDSVTIIVDCVVYVRISDPIASVVNASDAFYSTKLLTQTTLRNVLGIKTLSEMLSDREGIAALTETALDEGTEPWGVKVRTLI</sequence>
<dbReference type="InterPro" id="IPR001972">
    <property type="entry name" value="Stomatin_HflK_fam"/>
</dbReference>
<dbReference type="InterPro" id="IPR001107">
    <property type="entry name" value="Band_7"/>
</dbReference>
<comment type="similarity">
    <text evidence="2">Belongs to the band 7/mec-2 family.</text>
</comment>
<dbReference type="Gene3D" id="3.30.479.30">
    <property type="entry name" value="Band 7 domain"/>
    <property type="match status" value="1"/>
</dbReference>
<keyword evidence="3 4" id="KW-0472">Membrane</keyword>
<name>A0A915IPX1_ROMCU</name>
<evidence type="ECO:0000313" key="6">
    <source>
        <dbReference type="Proteomes" id="UP000887565"/>
    </source>
</evidence>
<dbReference type="GO" id="GO:0009898">
    <property type="term" value="C:cytoplasmic side of plasma membrane"/>
    <property type="evidence" value="ECO:0007669"/>
    <property type="project" value="UniProtKB-ARBA"/>
</dbReference>
<dbReference type="WBParaSite" id="nRc.2.0.1.t16243-RA">
    <property type="protein sequence ID" value="nRc.2.0.1.t16243-RA"/>
    <property type="gene ID" value="nRc.2.0.1.g16243"/>
</dbReference>
<evidence type="ECO:0000256" key="1">
    <source>
        <dbReference type="ARBA" id="ARBA00004370"/>
    </source>
</evidence>
<dbReference type="OMA" id="ISTWRHT"/>
<dbReference type="InterPro" id="IPR043202">
    <property type="entry name" value="Band-7_stomatin-like"/>
</dbReference>
<dbReference type="Proteomes" id="UP000887565">
    <property type="component" value="Unplaced"/>
</dbReference>
<comment type="subcellular location">
    <subcellularLocation>
        <location evidence="1">Membrane</location>
    </subcellularLocation>
</comment>
<evidence type="ECO:0000313" key="7">
    <source>
        <dbReference type="WBParaSite" id="nRc.2.0.1.t16243-RA"/>
    </source>
</evidence>
<organism evidence="6 7">
    <name type="scientific">Romanomermis culicivorax</name>
    <name type="common">Nematode worm</name>
    <dbReference type="NCBI Taxonomy" id="13658"/>
    <lineage>
        <taxon>Eukaryota</taxon>
        <taxon>Metazoa</taxon>
        <taxon>Ecdysozoa</taxon>
        <taxon>Nematoda</taxon>
        <taxon>Enoplea</taxon>
        <taxon>Dorylaimia</taxon>
        <taxon>Mermithida</taxon>
        <taxon>Mermithoidea</taxon>
        <taxon>Mermithidae</taxon>
        <taxon>Romanomermis</taxon>
    </lineage>
</organism>
<accession>A0A915IPX1</accession>
<protein>
    <submittedName>
        <fullName evidence="7">Band 7 domain-containing protein</fullName>
    </submittedName>
</protein>
<evidence type="ECO:0000256" key="4">
    <source>
        <dbReference type="SAM" id="Phobius"/>
    </source>
</evidence>
<proteinExistence type="inferred from homology"/>